<keyword evidence="2" id="KW-1185">Reference proteome</keyword>
<gene>
    <name evidence="1" type="ORF">PSON_ATCC_30995.1.T2360022</name>
</gene>
<comment type="caution">
    <text evidence="1">The sequence shown here is derived from an EMBL/GenBank/DDBJ whole genome shotgun (WGS) entry which is preliminary data.</text>
</comment>
<organism evidence="1 2">
    <name type="scientific">Paramecium sonneborni</name>
    <dbReference type="NCBI Taxonomy" id="65129"/>
    <lineage>
        <taxon>Eukaryota</taxon>
        <taxon>Sar</taxon>
        <taxon>Alveolata</taxon>
        <taxon>Ciliophora</taxon>
        <taxon>Intramacronucleata</taxon>
        <taxon>Oligohymenophorea</taxon>
        <taxon>Peniculida</taxon>
        <taxon>Parameciidae</taxon>
        <taxon>Paramecium</taxon>
    </lineage>
</organism>
<proteinExistence type="predicted"/>
<dbReference type="Proteomes" id="UP000692954">
    <property type="component" value="Unassembled WGS sequence"/>
</dbReference>
<dbReference type="AlphaFoldDB" id="A0A8S1RN18"/>
<dbReference type="EMBL" id="CAJJDN010000236">
    <property type="protein sequence ID" value="CAD8129658.1"/>
    <property type="molecule type" value="Genomic_DNA"/>
</dbReference>
<evidence type="ECO:0000313" key="1">
    <source>
        <dbReference type="EMBL" id="CAD8129658.1"/>
    </source>
</evidence>
<protein>
    <submittedName>
        <fullName evidence="1">Uncharacterized protein</fullName>
    </submittedName>
</protein>
<sequence>MIPMHYVKENRWLGIKTKKSMQIRRHLTIRQRGSWYEG</sequence>
<evidence type="ECO:0000313" key="2">
    <source>
        <dbReference type="Proteomes" id="UP000692954"/>
    </source>
</evidence>
<name>A0A8S1RN18_9CILI</name>
<reference evidence="1" key="1">
    <citation type="submission" date="2021-01" db="EMBL/GenBank/DDBJ databases">
        <authorList>
            <consortium name="Genoscope - CEA"/>
            <person name="William W."/>
        </authorList>
    </citation>
    <scope>NUCLEOTIDE SEQUENCE</scope>
</reference>
<accession>A0A8S1RN18</accession>